<dbReference type="AlphaFoldDB" id="A0A382AXU9"/>
<sequence>MYHGPIDSKPHGQFNLYCNSSGRIVQNSYATFDTQKNRTAPSHAGL</sequence>
<dbReference type="EMBL" id="UINC01027266">
    <property type="protein sequence ID" value="SVB06214.1"/>
    <property type="molecule type" value="Genomic_DNA"/>
</dbReference>
<accession>A0A382AXU9</accession>
<gene>
    <name evidence="1" type="ORF">METZ01_LOCUS159068</name>
</gene>
<name>A0A382AXU9_9ZZZZ</name>
<proteinExistence type="predicted"/>
<reference evidence="1" key="1">
    <citation type="submission" date="2018-05" db="EMBL/GenBank/DDBJ databases">
        <authorList>
            <person name="Lanie J.A."/>
            <person name="Ng W.-L."/>
            <person name="Kazmierczak K.M."/>
            <person name="Andrzejewski T.M."/>
            <person name="Davidsen T.M."/>
            <person name="Wayne K.J."/>
            <person name="Tettelin H."/>
            <person name="Glass J.I."/>
            <person name="Rusch D."/>
            <person name="Podicherti R."/>
            <person name="Tsui H.-C.T."/>
            <person name="Winkler M.E."/>
        </authorList>
    </citation>
    <scope>NUCLEOTIDE SEQUENCE</scope>
</reference>
<evidence type="ECO:0000313" key="1">
    <source>
        <dbReference type="EMBL" id="SVB06214.1"/>
    </source>
</evidence>
<protein>
    <submittedName>
        <fullName evidence="1">Uncharacterized protein</fullName>
    </submittedName>
</protein>
<organism evidence="1">
    <name type="scientific">marine metagenome</name>
    <dbReference type="NCBI Taxonomy" id="408172"/>
    <lineage>
        <taxon>unclassified sequences</taxon>
        <taxon>metagenomes</taxon>
        <taxon>ecological metagenomes</taxon>
    </lineage>
</organism>